<dbReference type="InterPro" id="IPR017972">
    <property type="entry name" value="Cyt_P450_CS"/>
</dbReference>
<dbReference type="GO" id="GO:0020037">
    <property type="term" value="F:heme binding"/>
    <property type="evidence" value="ECO:0007669"/>
    <property type="project" value="InterPro"/>
</dbReference>
<dbReference type="AlphaFoldDB" id="A0A9P5XMY1"/>
<dbReference type="PRINTS" id="PR00465">
    <property type="entry name" value="EP450IV"/>
</dbReference>
<proteinExistence type="inferred from homology"/>
<reference evidence="8" key="1">
    <citation type="submission" date="2020-11" db="EMBL/GenBank/DDBJ databases">
        <authorList>
            <consortium name="DOE Joint Genome Institute"/>
            <person name="Ahrendt S."/>
            <person name="Riley R."/>
            <person name="Andreopoulos W."/>
            <person name="Labutti K."/>
            <person name="Pangilinan J."/>
            <person name="Ruiz-Duenas F.J."/>
            <person name="Barrasa J.M."/>
            <person name="Sanchez-Garcia M."/>
            <person name="Camarero S."/>
            <person name="Miyauchi S."/>
            <person name="Serrano A."/>
            <person name="Linde D."/>
            <person name="Babiker R."/>
            <person name="Drula E."/>
            <person name="Ayuso-Fernandez I."/>
            <person name="Pacheco R."/>
            <person name="Padilla G."/>
            <person name="Ferreira P."/>
            <person name="Barriuso J."/>
            <person name="Kellner H."/>
            <person name="Castanera R."/>
            <person name="Alfaro M."/>
            <person name="Ramirez L."/>
            <person name="Pisabarro A.G."/>
            <person name="Kuo A."/>
            <person name="Tritt A."/>
            <person name="Lipzen A."/>
            <person name="He G."/>
            <person name="Yan M."/>
            <person name="Ng V."/>
            <person name="Cullen D."/>
            <person name="Martin F."/>
            <person name="Rosso M.-N."/>
            <person name="Henrissat B."/>
            <person name="Hibbett D."/>
            <person name="Martinez A.T."/>
            <person name="Grigoriev I.V."/>
        </authorList>
    </citation>
    <scope>NUCLEOTIDE SEQUENCE</scope>
    <source>
        <strain evidence="8">MF-IS2</strain>
    </source>
</reference>
<evidence type="ECO:0000256" key="3">
    <source>
        <dbReference type="ARBA" id="ARBA00022723"/>
    </source>
</evidence>
<keyword evidence="7" id="KW-0503">Monooxygenase</keyword>
<evidence type="ECO:0000256" key="1">
    <source>
        <dbReference type="ARBA" id="ARBA00001971"/>
    </source>
</evidence>
<dbReference type="Pfam" id="PF00067">
    <property type="entry name" value="p450"/>
    <property type="match status" value="1"/>
</dbReference>
<name>A0A9P5XMY1_9AGAR</name>
<keyword evidence="3 6" id="KW-0479">Metal-binding</keyword>
<gene>
    <name evidence="8" type="ORF">P691DRAFT_719190</name>
</gene>
<dbReference type="Gene3D" id="1.10.630.10">
    <property type="entry name" value="Cytochrome P450"/>
    <property type="match status" value="1"/>
</dbReference>
<dbReference type="PROSITE" id="PS00086">
    <property type="entry name" value="CYTOCHROME_P450"/>
    <property type="match status" value="1"/>
</dbReference>
<dbReference type="CDD" id="cd11041">
    <property type="entry name" value="CYP503A1-like"/>
    <property type="match status" value="1"/>
</dbReference>
<dbReference type="InterPro" id="IPR002403">
    <property type="entry name" value="Cyt_P450_E_grp-IV"/>
</dbReference>
<evidence type="ECO:0000256" key="6">
    <source>
        <dbReference type="PIRSR" id="PIRSR602403-1"/>
    </source>
</evidence>
<dbReference type="GO" id="GO:0004497">
    <property type="term" value="F:monooxygenase activity"/>
    <property type="evidence" value="ECO:0007669"/>
    <property type="project" value="UniProtKB-KW"/>
</dbReference>
<dbReference type="GO" id="GO:0005506">
    <property type="term" value="F:iron ion binding"/>
    <property type="evidence" value="ECO:0007669"/>
    <property type="project" value="InterPro"/>
</dbReference>
<dbReference type="GO" id="GO:0016705">
    <property type="term" value="F:oxidoreductase activity, acting on paired donors, with incorporation or reduction of molecular oxygen"/>
    <property type="evidence" value="ECO:0007669"/>
    <property type="project" value="InterPro"/>
</dbReference>
<dbReference type="Proteomes" id="UP000807342">
    <property type="component" value="Unassembled WGS sequence"/>
</dbReference>
<dbReference type="InterPro" id="IPR001128">
    <property type="entry name" value="Cyt_P450"/>
</dbReference>
<keyword evidence="9" id="KW-1185">Reference proteome</keyword>
<keyword evidence="6 7" id="KW-0349">Heme</keyword>
<comment type="cofactor">
    <cofactor evidence="1 6">
        <name>heme</name>
        <dbReference type="ChEBI" id="CHEBI:30413"/>
    </cofactor>
</comment>
<evidence type="ECO:0000313" key="9">
    <source>
        <dbReference type="Proteomes" id="UP000807342"/>
    </source>
</evidence>
<comment type="similarity">
    <text evidence="2 7">Belongs to the cytochrome P450 family.</text>
</comment>
<dbReference type="EMBL" id="MU151059">
    <property type="protein sequence ID" value="KAF9453720.1"/>
    <property type="molecule type" value="Genomic_DNA"/>
</dbReference>
<feature type="binding site" description="axial binding residue" evidence="6">
    <location>
        <position position="454"/>
    </location>
    <ligand>
        <name>heme</name>
        <dbReference type="ChEBI" id="CHEBI:30413"/>
    </ligand>
    <ligandPart>
        <name>Fe</name>
        <dbReference type="ChEBI" id="CHEBI:18248"/>
    </ligandPart>
</feature>
<accession>A0A9P5XMY1</accession>
<evidence type="ECO:0000256" key="4">
    <source>
        <dbReference type="ARBA" id="ARBA00023002"/>
    </source>
</evidence>
<evidence type="ECO:0000256" key="5">
    <source>
        <dbReference type="ARBA" id="ARBA00023004"/>
    </source>
</evidence>
<evidence type="ECO:0000256" key="2">
    <source>
        <dbReference type="ARBA" id="ARBA00010617"/>
    </source>
</evidence>
<organism evidence="8 9">
    <name type="scientific">Macrolepiota fuliginosa MF-IS2</name>
    <dbReference type="NCBI Taxonomy" id="1400762"/>
    <lineage>
        <taxon>Eukaryota</taxon>
        <taxon>Fungi</taxon>
        <taxon>Dikarya</taxon>
        <taxon>Basidiomycota</taxon>
        <taxon>Agaricomycotina</taxon>
        <taxon>Agaricomycetes</taxon>
        <taxon>Agaricomycetidae</taxon>
        <taxon>Agaricales</taxon>
        <taxon>Agaricineae</taxon>
        <taxon>Agaricaceae</taxon>
        <taxon>Macrolepiota</taxon>
    </lineage>
</organism>
<dbReference type="SUPFAM" id="SSF48264">
    <property type="entry name" value="Cytochrome P450"/>
    <property type="match status" value="1"/>
</dbReference>
<keyword evidence="4 7" id="KW-0560">Oxidoreductase</keyword>
<dbReference type="OrthoDB" id="1844152at2759"/>
<evidence type="ECO:0000313" key="8">
    <source>
        <dbReference type="EMBL" id="KAF9453720.1"/>
    </source>
</evidence>
<protein>
    <submittedName>
        <fullName evidence="8">Cytochrome P450</fullName>
    </submittedName>
</protein>
<sequence length="513" mass="58001">MASLLANNLDITSLIVRLSGASLAVYAALRYAQAKRSPLNSIPTVGHSGVFSSYVTAFQWIQNAGELIQEGYDRYPGQAFKVATLSRWLVILNGKQHVDDVRKATDDDVSFLEATEESIPTTYTFGQRFLDDAFHIVTVRSPITRNLISRFGDITDEVVEAFNDYIPPTKDWTAVPAYQTLMHIVCRVSNRYFVGLPLCREPGYRSLNETFTTDLANMGRTINCFPKFLRPLVGRCMSLGRKNVDRMLQYLGPTIEARVAQMKQPESDRGEVPNDLITWLIETATQDYQLDARDLAKRILAINFAAIHTSSMSITQGVYDLAIHPEYIKELREEAESVIEEYGWTKGAMQKMRKVDSFLKESQRLNSLGKLLMTRKTLRNWTLSDGTLIPAGSHTAVATHAMHKDESLWEDADTFKGSRFAEMREGDGELDSIKHQMVSLSFDQIVFGHGRHACPGRFFAVNEIKAMFVHILLTYDIQFEDGSMERPPNIYFEAAIIPNPRATVFFKKRSHVA</sequence>
<keyword evidence="5 6" id="KW-0408">Iron</keyword>
<comment type="caution">
    <text evidence="8">The sequence shown here is derived from an EMBL/GenBank/DDBJ whole genome shotgun (WGS) entry which is preliminary data.</text>
</comment>
<evidence type="ECO:0000256" key="7">
    <source>
        <dbReference type="RuleBase" id="RU000461"/>
    </source>
</evidence>
<dbReference type="InterPro" id="IPR036396">
    <property type="entry name" value="Cyt_P450_sf"/>
</dbReference>
<dbReference type="PANTHER" id="PTHR46206">
    <property type="entry name" value="CYTOCHROME P450"/>
    <property type="match status" value="1"/>
</dbReference>